<proteinExistence type="predicted"/>
<evidence type="ECO:0000313" key="2">
    <source>
        <dbReference type="Proteomes" id="UP000046067"/>
    </source>
</evidence>
<evidence type="ECO:0000313" key="1">
    <source>
        <dbReference type="EMBL" id="CSB65288.1"/>
    </source>
</evidence>
<reference evidence="1 2" key="1">
    <citation type="submission" date="2015-07" db="EMBL/GenBank/DDBJ databases">
        <authorList>
            <consortium name="Pathogen Informatics"/>
        </authorList>
    </citation>
    <scope>NUCLEOTIDE SEQUENCE [LARGE SCALE GENOMIC DNA]</scope>
    <source>
        <strain evidence="1 2">A325</strain>
    </source>
</reference>
<sequence>MTINKVEILPTNRGSSRQIARVNHNTQFVGYRIKASGIDHEFVLDLLPQVYRVIFFANHQIIGIANPVELRGNAVITRDHGGETQG</sequence>
<accession>A0A655VAX6</accession>
<organism evidence="1 2">
    <name type="scientific">Vibrio cholerae</name>
    <dbReference type="NCBI Taxonomy" id="666"/>
    <lineage>
        <taxon>Bacteria</taxon>
        <taxon>Pseudomonadati</taxon>
        <taxon>Pseudomonadota</taxon>
        <taxon>Gammaproteobacteria</taxon>
        <taxon>Vibrionales</taxon>
        <taxon>Vibrionaceae</taxon>
        <taxon>Vibrio</taxon>
    </lineage>
</organism>
<gene>
    <name evidence="1" type="ORF">ERS013201_00537</name>
</gene>
<protein>
    <submittedName>
        <fullName evidence="1">Uncharacterized protein</fullName>
    </submittedName>
</protein>
<dbReference type="AlphaFoldDB" id="A0A655VAX6"/>
<name>A0A655VAX6_VIBCL</name>
<dbReference type="EMBL" id="CWQJ01000003">
    <property type="protein sequence ID" value="CSB65288.1"/>
    <property type="molecule type" value="Genomic_DNA"/>
</dbReference>
<dbReference type="Proteomes" id="UP000046067">
    <property type="component" value="Unassembled WGS sequence"/>
</dbReference>